<dbReference type="EMBL" id="CAJVRL010000056">
    <property type="protein sequence ID" value="CAG8954357.1"/>
    <property type="molecule type" value="Genomic_DNA"/>
</dbReference>
<name>A0A9N9KZL3_9HELO</name>
<dbReference type="Proteomes" id="UP000696280">
    <property type="component" value="Unassembled WGS sequence"/>
</dbReference>
<evidence type="ECO:0000313" key="3">
    <source>
        <dbReference type="EMBL" id="CAG8954357.1"/>
    </source>
</evidence>
<organism evidence="3 4">
    <name type="scientific">Hymenoscyphus fraxineus</name>
    <dbReference type="NCBI Taxonomy" id="746836"/>
    <lineage>
        <taxon>Eukaryota</taxon>
        <taxon>Fungi</taxon>
        <taxon>Dikarya</taxon>
        <taxon>Ascomycota</taxon>
        <taxon>Pezizomycotina</taxon>
        <taxon>Leotiomycetes</taxon>
        <taxon>Helotiales</taxon>
        <taxon>Helotiaceae</taxon>
        <taxon>Hymenoscyphus</taxon>
    </lineage>
</organism>
<evidence type="ECO:0000256" key="2">
    <source>
        <dbReference type="SAM" id="MobiDB-lite"/>
    </source>
</evidence>
<gene>
    <name evidence="3" type="ORF">HYFRA_00005981</name>
</gene>
<feature type="region of interest" description="Disordered" evidence="2">
    <location>
        <begin position="61"/>
        <end position="105"/>
    </location>
</feature>
<comment type="caution">
    <text evidence="3">The sequence shown here is derived from an EMBL/GenBank/DDBJ whole genome shotgun (WGS) entry which is preliminary data.</text>
</comment>
<sequence length="295" mass="34690">MSSNFFEPYDVEAEDARKDLKLRLKLRLKYFKQSLQSQELRYESTKQQICAVEQELKALKHPRRTGEAEGVDTGPHNALSQATPSTPVKVDLPSIPNNQDTPEDFKHHTKLRDEEIANYIRFLRKIGLQPEQLELAYATPSHSRNSKPLSANEQWRMMEFFLHKHSEHQIHFRRLGNRIKFLRNSGRAEEASVAEEKLEHEHVSAAQTLAEIMDLTGIEFRRIYKGLLQCQYAQDENQEKLDECARQRSQMQNLFVPLEEEKESKARDLAKELENEKKRLVKELHDLCVRLRFWI</sequence>
<evidence type="ECO:0000313" key="4">
    <source>
        <dbReference type="Proteomes" id="UP000696280"/>
    </source>
</evidence>
<evidence type="ECO:0000256" key="1">
    <source>
        <dbReference type="SAM" id="Coils"/>
    </source>
</evidence>
<proteinExistence type="predicted"/>
<dbReference type="AlphaFoldDB" id="A0A9N9KZL3"/>
<keyword evidence="4" id="KW-1185">Reference proteome</keyword>
<feature type="coiled-coil region" evidence="1">
    <location>
        <begin position="259"/>
        <end position="290"/>
    </location>
</feature>
<protein>
    <submittedName>
        <fullName evidence="3">Uncharacterized protein</fullName>
    </submittedName>
</protein>
<reference evidence="3" key="1">
    <citation type="submission" date="2021-07" db="EMBL/GenBank/DDBJ databases">
        <authorList>
            <person name="Durling M."/>
        </authorList>
    </citation>
    <scope>NUCLEOTIDE SEQUENCE</scope>
</reference>
<keyword evidence="1" id="KW-0175">Coiled coil</keyword>
<dbReference type="OrthoDB" id="10338153at2759"/>
<accession>A0A9N9KZL3</accession>